<keyword evidence="3" id="KW-1185">Reference proteome</keyword>
<keyword evidence="1" id="KW-0175">Coiled coil</keyword>
<feature type="compositionally biased region" description="Polar residues" evidence="2">
    <location>
        <begin position="105"/>
        <end position="128"/>
    </location>
</feature>
<evidence type="ECO:0000313" key="4">
    <source>
        <dbReference type="WBParaSite" id="Pan_g22053.t2"/>
    </source>
</evidence>
<dbReference type="AlphaFoldDB" id="A0A7E4VLT5"/>
<evidence type="ECO:0000313" key="3">
    <source>
        <dbReference type="Proteomes" id="UP000492821"/>
    </source>
</evidence>
<protein>
    <submittedName>
        <fullName evidence="4">CUB domain-containing protein</fullName>
    </submittedName>
</protein>
<name>A0A7E4VLT5_PANRE</name>
<accession>A0A7E4VLT5</accession>
<evidence type="ECO:0000256" key="1">
    <source>
        <dbReference type="SAM" id="Coils"/>
    </source>
</evidence>
<evidence type="ECO:0000256" key="2">
    <source>
        <dbReference type="SAM" id="MobiDB-lite"/>
    </source>
</evidence>
<dbReference type="InterPro" id="IPR035914">
    <property type="entry name" value="Sperma_CUB_dom_sf"/>
</dbReference>
<feature type="coiled-coil region" evidence="1">
    <location>
        <begin position="261"/>
        <end position="295"/>
    </location>
</feature>
<sequence length="532" mass="56715">MVITVSIQVFVIKTRMTKMGVPGPNSSTQKRIWLTSTAMTPPRLLIVCFLAGICAVSVTSEKSQSEIIDGARQNFEGLAKELEENLVYLDGEEVEGSGNDAEITTVASSSEPPSTPDNGATVAATTPTDGLLTASPINTASTETVVTSSGGSTQEPASTITSKPSSDTTTQVSNGPGSTAAEPATTTQAPTTTTLPPTTAEPWETFYLDCDNTTHTCVYTIGAPQLNESIYNSEVNTFDTENGLYLRASAQTYGISQNFTAHGVEEKLQNLTATVESLESELDVLVEKIATMESDTLDAANYIARANVALNDSSSGVFGNTASCYAQTCSRATPKPTSLMTVFTAFDWKLLFLATSTTPRPTTLGPCATNKCDAAGFEGECTVINNKPVCKCPGNLDGKNHCAQASCYPDRIGVYDGTVPGPFWTPNYTKDGNQTYEPNLNCVWKISADSGNNLVVTSKVFSIDSATSISVNGKKIPYTLTNDRAQLFLNTYVSGQPYVTITFKSGPTRVSNHFINWEFTQTEITPSMYAVA</sequence>
<feature type="region of interest" description="Disordered" evidence="2">
    <location>
        <begin position="104"/>
        <end position="200"/>
    </location>
</feature>
<reference evidence="3" key="1">
    <citation type="journal article" date="2013" name="Genetics">
        <title>The draft genome and transcriptome of Panagrellus redivivus are shaped by the harsh demands of a free-living lifestyle.</title>
        <authorList>
            <person name="Srinivasan J."/>
            <person name="Dillman A.R."/>
            <person name="Macchietto M.G."/>
            <person name="Heikkinen L."/>
            <person name="Lakso M."/>
            <person name="Fracchia K.M."/>
            <person name="Antoshechkin I."/>
            <person name="Mortazavi A."/>
            <person name="Wong G."/>
            <person name="Sternberg P.W."/>
        </authorList>
    </citation>
    <scope>NUCLEOTIDE SEQUENCE [LARGE SCALE GENOMIC DNA]</scope>
    <source>
        <strain evidence="3">MT8872</strain>
    </source>
</reference>
<dbReference type="Gene3D" id="2.60.120.290">
    <property type="entry name" value="Spermadhesin, CUB domain"/>
    <property type="match status" value="1"/>
</dbReference>
<reference evidence="4" key="2">
    <citation type="submission" date="2020-10" db="UniProtKB">
        <authorList>
            <consortium name="WormBaseParasite"/>
        </authorList>
    </citation>
    <scope>IDENTIFICATION</scope>
</reference>
<dbReference type="SUPFAM" id="SSF49854">
    <property type="entry name" value="Spermadhesin, CUB domain"/>
    <property type="match status" value="1"/>
</dbReference>
<proteinExistence type="predicted"/>
<dbReference type="Proteomes" id="UP000492821">
    <property type="component" value="Unassembled WGS sequence"/>
</dbReference>
<organism evidence="3 4">
    <name type="scientific">Panagrellus redivivus</name>
    <name type="common">Microworm</name>
    <dbReference type="NCBI Taxonomy" id="6233"/>
    <lineage>
        <taxon>Eukaryota</taxon>
        <taxon>Metazoa</taxon>
        <taxon>Ecdysozoa</taxon>
        <taxon>Nematoda</taxon>
        <taxon>Chromadorea</taxon>
        <taxon>Rhabditida</taxon>
        <taxon>Tylenchina</taxon>
        <taxon>Panagrolaimomorpha</taxon>
        <taxon>Panagrolaimoidea</taxon>
        <taxon>Panagrolaimidae</taxon>
        <taxon>Panagrellus</taxon>
    </lineage>
</organism>
<feature type="compositionally biased region" description="Low complexity" evidence="2">
    <location>
        <begin position="141"/>
        <end position="153"/>
    </location>
</feature>
<feature type="compositionally biased region" description="Low complexity" evidence="2">
    <location>
        <begin position="179"/>
        <end position="200"/>
    </location>
</feature>
<feature type="compositionally biased region" description="Polar residues" evidence="2">
    <location>
        <begin position="154"/>
        <end position="177"/>
    </location>
</feature>
<dbReference type="WBParaSite" id="Pan_g22053.t2">
    <property type="protein sequence ID" value="Pan_g22053.t2"/>
    <property type="gene ID" value="Pan_g22053"/>
</dbReference>